<evidence type="ECO:0000313" key="2">
    <source>
        <dbReference type="EMBL" id="PRD56492.1"/>
    </source>
</evidence>
<protein>
    <recommendedName>
        <fullName evidence="1">Polysaccharide pyruvyl transferase domain-containing protein</fullName>
    </recommendedName>
</protein>
<reference evidence="2 3" key="1">
    <citation type="submission" date="2018-02" db="EMBL/GenBank/DDBJ databases">
        <title>The draft genome of Sphingobacterium gobiense H7.</title>
        <authorList>
            <person name="Li L."/>
            <person name="Liu L."/>
            <person name="Zhang X."/>
            <person name="Wang T."/>
            <person name="Liang L."/>
        </authorList>
    </citation>
    <scope>NUCLEOTIDE SEQUENCE [LARGE SCALE GENOMIC DNA]</scope>
    <source>
        <strain evidence="2 3">ACCC 05757</strain>
    </source>
</reference>
<keyword evidence="3" id="KW-1185">Reference proteome</keyword>
<sequence length="288" mass="32721">MKKINLIYWNEANYGDALSPQLVKELTGIPVQYKDFTMTRNERLRTLLGLQPAKRKSLILPHHRIFGAVGSIMPWLPKGTRVWGSGLMNHHDQFRGGKVYAVRGKLTERKLVEQGIPACGVYGDPALLLPLWLEGAVQKDVKIGIIPHWKEVDFFKEKYGDRHTIIDFRTRDVVGTTYDITRCAYILSSSLHGLIVAHAYGIPALWIKHGYIDTDGFKFQDYFSSVDIPAYDGFTDFDAILNDESDWRQLFEVNPSLSGINNSLAALQKNLLAAAPFPLRDTYKKYTF</sequence>
<dbReference type="Pfam" id="PF04230">
    <property type="entry name" value="PS_pyruv_trans"/>
    <property type="match status" value="1"/>
</dbReference>
<organism evidence="2 3">
    <name type="scientific">Sphingobacterium gobiense</name>
    <dbReference type="NCBI Taxonomy" id="1382456"/>
    <lineage>
        <taxon>Bacteria</taxon>
        <taxon>Pseudomonadati</taxon>
        <taxon>Bacteroidota</taxon>
        <taxon>Sphingobacteriia</taxon>
        <taxon>Sphingobacteriales</taxon>
        <taxon>Sphingobacteriaceae</taxon>
        <taxon>Sphingobacterium</taxon>
    </lineage>
</organism>
<dbReference type="EMBL" id="PVBS01000001">
    <property type="protein sequence ID" value="PRD56492.1"/>
    <property type="molecule type" value="Genomic_DNA"/>
</dbReference>
<dbReference type="AlphaFoldDB" id="A0A2S9JT78"/>
<evidence type="ECO:0000313" key="3">
    <source>
        <dbReference type="Proteomes" id="UP000238642"/>
    </source>
</evidence>
<accession>A0A2S9JT78</accession>
<name>A0A2S9JT78_9SPHI</name>
<proteinExistence type="predicted"/>
<feature type="domain" description="Polysaccharide pyruvyl transferase" evidence="1">
    <location>
        <begin position="100"/>
        <end position="209"/>
    </location>
</feature>
<evidence type="ECO:0000259" key="1">
    <source>
        <dbReference type="Pfam" id="PF04230"/>
    </source>
</evidence>
<dbReference type="InterPro" id="IPR007345">
    <property type="entry name" value="Polysacch_pyruvyl_Trfase"/>
</dbReference>
<dbReference type="Proteomes" id="UP000238642">
    <property type="component" value="Unassembled WGS sequence"/>
</dbReference>
<dbReference type="RefSeq" id="WP_105723353.1">
    <property type="nucleotide sequence ID" value="NZ_PVBS01000001.1"/>
</dbReference>
<gene>
    <name evidence="2" type="ORF">C5749_04415</name>
</gene>
<comment type="caution">
    <text evidence="2">The sequence shown here is derived from an EMBL/GenBank/DDBJ whole genome shotgun (WGS) entry which is preliminary data.</text>
</comment>
<dbReference type="OrthoDB" id="9803627at2"/>